<dbReference type="Proteomes" id="UP000015105">
    <property type="component" value="Chromosome 1D"/>
</dbReference>
<evidence type="ECO:0000313" key="2">
    <source>
        <dbReference type="EnsemblPlants" id="AET1Gv20589600.1"/>
    </source>
</evidence>
<proteinExistence type="predicted"/>
<dbReference type="PANTHER" id="PTHR37216">
    <property type="entry name" value="EXPRESSED PROTEIN"/>
    <property type="match status" value="1"/>
</dbReference>
<reference evidence="2" key="4">
    <citation type="submission" date="2019-03" db="UniProtKB">
        <authorList>
            <consortium name="EnsemblPlants"/>
        </authorList>
    </citation>
    <scope>IDENTIFICATION</scope>
</reference>
<evidence type="ECO:0000256" key="1">
    <source>
        <dbReference type="SAM" id="MobiDB-lite"/>
    </source>
</evidence>
<evidence type="ECO:0000313" key="3">
    <source>
        <dbReference type="Proteomes" id="UP000015105"/>
    </source>
</evidence>
<organism evidence="2 3">
    <name type="scientific">Aegilops tauschii subsp. strangulata</name>
    <name type="common">Goatgrass</name>
    <dbReference type="NCBI Taxonomy" id="200361"/>
    <lineage>
        <taxon>Eukaryota</taxon>
        <taxon>Viridiplantae</taxon>
        <taxon>Streptophyta</taxon>
        <taxon>Embryophyta</taxon>
        <taxon>Tracheophyta</taxon>
        <taxon>Spermatophyta</taxon>
        <taxon>Magnoliopsida</taxon>
        <taxon>Liliopsida</taxon>
        <taxon>Poales</taxon>
        <taxon>Poaceae</taxon>
        <taxon>BOP clade</taxon>
        <taxon>Pooideae</taxon>
        <taxon>Triticodae</taxon>
        <taxon>Triticeae</taxon>
        <taxon>Triticinae</taxon>
        <taxon>Aegilops</taxon>
    </lineage>
</organism>
<reference evidence="3" key="2">
    <citation type="journal article" date="2017" name="Nat. Plants">
        <title>The Aegilops tauschii genome reveals multiple impacts of transposons.</title>
        <authorList>
            <person name="Zhao G."/>
            <person name="Zou C."/>
            <person name="Li K."/>
            <person name="Wang K."/>
            <person name="Li T."/>
            <person name="Gao L."/>
            <person name="Zhang X."/>
            <person name="Wang H."/>
            <person name="Yang Z."/>
            <person name="Liu X."/>
            <person name="Jiang W."/>
            <person name="Mao L."/>
            <person name="Kong X."/>
            <person name="Jiao Y."/>
            <person name="Jia J."/>
        </authorList>
    </citation>
    <scope>NUCLEOTIDE SEQUENCE [LARGE SCALE GENOMIC DNA]</scope>
    <source>
        <strain evidence="3">cv. AL8/78</strain>
    </source>
</reference>
<sequence length="250" mass="28016">RRSNAVALASHKEHRRHARPPHILPPSPRACMCTRNLLSSHHSRKETHPPTSAKIRSMGQAVAKAKQEAGRATQKADKDGKAVANHNNAKEQLIEFMDKNYDKVEPTKTFDEFYHAIFELIENSHLIPTPLRIKSSRMRINRQFCEEQGQLQYRMPSKDKLAEVYKALRKPDGVNLTKGQFHTITENLVTVHSFSFGKAAFDVLVVLFGAPMCALLVKRVVPGLKSFSDDVVIPVATSGAVVYLAKTNKL</sequence>
<reference evidence="2" key="5">
    <citation type="journal article" date="2021" name="G3 (Bethesda)">
        <title>Aegilops tauschii genome assembly Aet v5.0 features greater sequence contiguity and improved annotation.</title>
        <authorList>
            <person name="Wang L."/>
            <person name="Zhu T."/>
            <person name="Rodriguez J.C."/>
            <person name="Deal K.R."/>
            <person name="Dubcovsky J."/>
            <person name="McGuire P.E."/>
            <person name="Lux T."/>
            <person name="Spannagl M."/>
            <person name="Mayer K.F.X."/>
            <person name="Baldrich P."/>
            <person name="Meyers B.C."/>
            <person name="Huo N."/>
            <person name="Gu Y.Q."/>
            <person name="Zhou H."/>
            <person name="Devos K.M."/>
            <person name="Bennetzen J.L."/>
            <person name="Unver T."/>
            <person name="Budak H."/>
            <person name="Gulick P.J."/>
            <person name="Galiba G."/>
            <person name="Kalapos B."/>
            <person name="Nelson D.R."/>
            <person name="Li P."/>
            <person name="You F.M."/>
            <person name="Luo M.C."/>
            <person name="Dvorak J."/>
        </authorList>
    </citation>
    <scope>NUCLEOTIDE SEQUENCE [LARGE SCALE GENOMIC DNA]</scope>
    <source>
        <strain evidence="2">cv. AL8/78</strain>
    </source>
</reference>
<name>A0A452Z0H0_AEGTS</name>
<feature type="region of interest" description="Disordered" evidence="1">
    <location>
        <begin position="1"/>
        <end position="27"/>
    </location>
</feature>
<dbReference type="EnsemblPlants" id="AET1Gv20589600.1">
    <property type="protein sequence ID" value="AET1Gv20589600.1"/>
    <property type="gene ID" value="AET1Gv20589600"/>
</dbReference>
<dbReference type="Pfam" id="PF25284">
    <property type="entry name" value="DUF7874"/>
    <property type="match status" value="1"/>
</dbReference>
<dbReference type="PANTHER" id="PTHR37216:SF4">
    <property type="entry name" value="EF-HAND DOMAIN-CONTAINING PROTEIN"/>
    <property type="match status" value="1"/>
</dbReference>
<protein>
    <submittedName>
        <fullName evidence="2">Uncharacterized protein</fullName>
    </submittedName>
</protein>
<dbReference type="AlphaFoldDB" id="A0A452Z0H0"/>
<dbReference type="InterPro" id="IPR057196">
    <property type="entry name" value="DUF7874"/>
</dbReference>
<accession>A0A452Z0H0</accession>
<reference evidence="2" key="3">
    <citation type="journal article" date="2017" name="Nature">
        <title>Genome sequence of the progenitor of the wheat D genome Aegilops tauschii.</title>
        <authorList>
            <person name="Luo M.C."/>
            <person name="Gu Y.Q."/>
            <person name="Puiu D."/>
            <person name="Wang H."/>
            <person name="Twardziok S.O."/>
            <person name="Deal K.R."/>
            <person name="Huo N."/>
            <person name="Zhu T."/>
            <person name="Wang L."/>
            <person name="Wang Y."/>
            <person name="McGuire P.E."/>
            <person name="Liu S."/>
            <person name="Long H."/>
            <person name="Ramasamy R.K."/>
            <person name="Rodriguez J.C."/>
            <person name="Van S.L."/>
            <person name="Yuan L."/>
            <person name="Wang Z."/>
            <person name="Xia Z."/>
            <person name="Xiao L."/>
            <person name="Anderson O.D."/>
            <person name="Ouyang S."/>
            <person name="Liang Y."/>
            <person name="Zimin A.V."/>
            <person name="Pertea G."/>
            <person name="Qi P."/>
            <person name="Bennetzen J.L."/>
            <person name="Dai X."/>
            <person name="Dawson M.W."/>
            <person name="Muller H.G."/>
            <person name="Kugler K."/>
            <person name="Rivarola-Duarte L."/>
            <person name="Spannagl M."/>
            <person name="Mayer K.F.X."/>
            <person name="Lu F.H."/>
            <person name="Bevan M.W."/>
            <person name="Leroy P."/>
            <person name="Li P."/>
            <person name="You F.M."/>
            <person name="Sun Q."/>
            <person name="Liu Z."/>
            <person name="Lyons E."/>
            <person name="Wicker T."/>
            <person name="Salzberg S.L."/>
            <person name="Devos K.M."/>
            <person name="Dvorak J."/>
        </authorList>
    </citation>
    <scope>NUCLEOTIDE SEQUENCE [LARGE SCALE GENOMIC DNA]</scope>
    <source>
        <strain evidence="2">cv. AL8/78</strain>
    </source>
</reference>
<reference evidence="3" key="1">
    <citation type="journal article" date="2014" name="Science">
        <title>Ancient hybridizations among the ancestral genomes of bread wheat.</title>
        <authorList>
            <consortium name="International Wheat Genome Sequencing Consortium,"/>
            <person name="Marcussen T."/>
            <person name="Sandve S.R."/>
            <person name="Heier L."/>
            <person name="Spannagl M."/>
            <person name="Pfeifer M."/>
            <person name="Jakobsen K.S."/>
            <person name="Wulff B.B."/>
            <person name="Steuernagel B."/>
            <person name="Mayer K.F."/>
            <person name="Olsen O.A."/>
        </authorList>
    </citation>
    <scope>NUCLEOTIDE SEQUENCE [LARGE SCALE GENOMIC DNA]</scope>
    <source>
        <strain evidence="3">cv. AL8/78</strain>
    </source>
</reference>
<dbReference type="Gramene" id="AET1Gv20589600.1">
    <property type="protein sequence ID" value="AET1Gv20589600.1"/>
    <property type="gene ID" value="AET1Gv20589600"/>
</dbReference>
<keyword evidence="3" id="KW-1185">Reference proteome</keyword>